<sequence>MYLPCAKLMTLKLDNDRNLRQGARGDVQPKTSKMFRHAYIRVRSSETSESYAPERGARGAVVAVVSWDEGGDGAVVAVMVMAAMAAVVVVLEVGGVWWRVIYGIG</sequence>
<protein>
    <submittedName>
        <fullName evidence="2">Uncharacterized protein</fullName>
    </submittedName>
</protein>
<comment type="caution">
    <text evidence="2">The sequence shown here is derived from an EMBL/GenBank/DDBJ whole genome shotgun (WGS) entry which is preliminary data.</text>
</comment>
<accession>A0A699HMZ9</accession>
<dbReference type="AlphaFoldDB" id="A0A699HMZ9"/>
<reference evidence="2" key="1">
    <citation type="journal article" date="2019" name="Sci. Rep.">
        <title>Draft genome of Tanacetum cinerariifolium, the natural source of mosquito coil.</title>
        <authorList>
            <person name="Yamashiro T."/>
            <person name="Shiraishi A."/>
            <person name="Satake H."/>
            <person name="Nakayama K."/>
        </authorList>
    </citation>
    <scope>NUCLEOTIDE SEQUENCE</scope>
</reference>
<keyword evidence="1" id="KW-0812">Transmembrane</keyword>
<name>A0A699HMZ9_TANCI</name>
<keyword evidence="1" id="KW-1133">Transmembrane helix</keyword>
<evidence type="ECO:0000256" key="1">
    <source>
        <dbReference type="SAM" id="Phobius"/>
    </source>
</evidence>
<evidence type="ECO:0000313" key="2">
    <source>
        <dbReference type="EMBL" id="GEY47334.1"/>
    </source>
</evidence>
<feature type="transmembrane region" description="Helical" evidence="1">
    <location>
        <begin position="74"/>
        <end position="98"/>
    </location>
</feature>
<proteinExistence type="predicted"/>
<organism evidence="2">
    <name type="scientific">Tanacetum cinerariifolium</name>
    <name type="common">Dalmatian daisy</name>
    <name type="synonym">Chrysanthemum cinerariifolium</name>
    <dbReference type="NCBI Taxonomy" id="118510"/>
    <lineage>
        <taxon>Eukaryota</taxon>
        <taxon>Viridiplantae</taxon>
        <taxon>Streptophyta</taxon>
        <taxon>Embryophyta</taxon>
        <taxon>Tracheophyta</taxon>
        <taxon>Spermatophyta</taxon>
        <taxon>Magnoliopsida</taxon>
        <taxon>eudicotyledons</taxon>
        <taxon>Gunneridae</taxon>
        <taxon>Pentapetalae</taxon>
        <taxon>asterids</taxon>
        <taxon>campanulids</taxon>
        <taxon>Asterales</taxon>
        <taxon>Asteraceae</taxon>
        <taxon>Asteroideae</taxon>
        <taxon>Anthemideae</taxon>
        <taxon>Anthemidinae</taxon>
        <taxon>Tanacetum</taxon>
    </lineage>
</organism>
<gene>
    <name evidence="2" type="ORF">Tci_419308</name>
</gene>
<keyword evidence="1" id="KW-0472">Membrane</keyword>
<dbReference type="EMBL" id="BKCJ010181529">
    <property type="protein sequence ID" value="GEY47334.1"/>
    <property type="molecule type" value="Genomic_DNA"/>
</dbReference>